<dbReference type="Gene3D" id="3.90.550.10">
    <property type="entry name" value="Spore Coat Polysaccharide Biosynthesis Protein SpsA, Chain A"/>
    <property type="match status" value="1"/>
</dbReference>
<dbReference type="Proteomes" id="UP000006427">
    <property type="component" value="Unassembled WGS sequence"/>
</dbReference>
<feature type="domain" description="Glycosyltransferase 2-like" evidence="1">
    <location>
        <begin position="3"/>
        <end position="143"/>
    </location>
</feature>
<dbReference type="eggNOG" id="COG1216">
    <property type="taxonomic scope" value="Bacteria"/>
</dbReference>
<comment type="caution">
    <text evidence="2">The sequence shown here is derived from an EMBL/GenBank/DDBJ whole genome shotgun (WGS) entry which is preliminary data.</text>
</comment>
<dbReference type="PANTHER" id="PTHR22916:SF3">
    <property type="entry name" value="UDP-GLCNAC:BETAGAL BETA-1,3-N-ACETYLGLUCOSAMINYLTRANSFERASE-LIKE PROTEIN 1"/>
    <property type="match status" value="1"/>
</dbReference>
<keyword evidence="2" id="KW-0808">Transferase</keyword>
<accession>D2Z342</accession>
<dbReference type="EMBL" id="ABTR02000001">
    <property type="protein sequence ID" value="EFC90260.1"/>
    <property type="molecule type" value="Genomic_DNA"/>
</dbReference>
<dbReference type="InterPro" id="IPR029044">
    <property type="entry name" value="Nucleotide-diphossugar_trans"/>
</dbReference>
<evidence type="ECO:0000259" key="1">
    <source>
        <dbReference type="Pfam" id="PF00535"/>
    </source>
</evidence>
<proteinExistence type="predicted"/>
<organism evidence="2 3">
    <name type="scientific">Dethiosulfovibrio peptidovorans DSM 11002</name>
    <dbReference type="NCBI Taxonomy" id="469381"/>
    <lineage>
        <taxon>Bacteria</taxon>
        <taxon>Thermotogati</taxon>
        <taxon>Synergistota</taxon>
        <taxon>Synergistia</taxon>
        <taxon>Synergistales</taxon>
        <taxon>Dethiosulfovibrionaceae</taxon>
        <taxon>Dethiosulfovibrio</taxon>
    </lineage>
</organism>
<dbReference type="SUPFAM" id="SSF53448">
    <property type="entry name" value="Nucleotide-diphospho-sugar transferases"/>
    <property type="match status" value="1"/>
</dbReference>
<dbReference type="PaxDb" id="469381-Dpep_0228"/>
<dbReference type="STRING" id="469381.Dpep_0228"/>
<sequence length="313" mass="35443">MISVVIATKNRPEALRDISLPSLLLQDYSDFEVILWDASTDDLSCLVAKSFAERFKSRGIDLRYFKAPRVGSASQRNDSVRVVKGSIIFFIDDDSDVSPDGIGGLKECMDRHPESMGFGLTVYQVSRDGSFQKRDDSLKGRALRALGYRKRRKVSLSGSGRSMSAPAGPAEWLSGCSMAFRKKVFDSMKFNEKLETFGSYAIFEDIEFSHRVFRRYGKPLYIAEGGYIVHRSAVGDRLWGVDRAAATFYNRYLTMKVASENHPILGHLFYLWAVGRRAIKMSREFGLEKTFKGLLLAISAIRKERANNRRRNL</sequence>
<keyword evidence="3" id="KW-1185">Reference proteome</keyword>
<name>D2Z342_9BACT</name>
<gene>
    <name evidence="2" type="ORF">Dpep_0228</name>
</gene>
<dbReference type="GO" id="GO:0016758">
    <property type="term" value="F:hexosyltransferase activity"/>
    <property type="evidence" value="ECO:0007669"/>
    <property type="project" value="UniProtKB-ARBA"/>
</dbReference>
<dbReference type="OrthoDB" id="140893at2"/>
<dbReference type="AlphaFoldDB" id="D2Z342"/>
<protein>
    <submittedName>
        <fullName evidence="2">Glycosyl transferase family 2</fullName>
    </submittedName>
</protein>
<reference evidence="2 3" key="1">
    <citation type="journal article" date="2010" name="Stand. Genomic Sci.">
        <title>Permanent draft genome sequence of Dethiosulfovibrio peptidovorans type strain (SEBR 4207).</title>
        <authorList>
            <person name="Labutti K."/>
            <person name="Mayilraj S."/>
            <person name="Clum A."/>
            <person name="Lucas S."/>
            <person name="Glavina Del Rio T."/>
            <person name="Nolan M."/>
            <person name="Tice H."/>
            <person name="Cheng J.F."/>
            <person name="Pitluck S."/>
            <person name="Liolios K."/>
            <person name="Ivanova N."/>
            <person name="Mavromatis K."/>
            <person name="Mikhailova N."/>
            <person name="Pati A."/>
            <person name="Goodwin L."/>
            <person name="Chen A."/>
            <person name="Palaniappan K."/>
            <person name="Land M."/>
            <person name="Hauser L."/>
            <person name="Chang Y.J."/>
            <person name="Jeffries C.D."/>
            <person name="Rohde M."/>
            <person name="Spring S."/>
            <person name="Goker M."/>
            <person name="Woyke T."/>
            <person name="Bristow J."/>
            <person name="Eisen J.A."/>
            <person name="Markowitz V."/>
            <person name="Hugenholtz P."/>
            <person name="Kyrpides N.C."/>
            <person name="Klenk H.P."/>
            <person name="Lapidus A."/>
        </authorList>
    </citation>
    <scope>NUCLEOTIDE SEQUENCE [LARGE SCALE GENOMIC DNA]</scope>
    <source>
        <strain evidence="2 3">DSM 11002</strain>
    </source>
</reference>
<dbReference type="RefSeq" id="WP_005658862.1">
    <property type="nucleotide sequence ID" value="NZ_ABTR02000001.1"/>
</dbReference>
<evidence type="ECO:0000313" key="2">
    <source>
        <dbReference type="EMBL" id="EFC90260.1"/>
    </source>
</evidence>
<dbReference type="PANTHER" id="PTHR22916">
    <property type="entry name" value="GLYCOSYLTRANSFERASE"/>
    <property type="match status" value="1"/>
</dbReference>
<dbReference type="Pfam" id="PF00535">
    <property type="entry name" value="Glycos_transf_2"/>
    <property type="match status" value="1"/>
</dbReference>
<dbReference type="InterPro" id="IPR001173">
    <property type="entry name" value="Glyco_trans_2-like"/>
</dbReference>
<evidence type="ECO:0000313" key="3">
    <source>
        <dbReference type="Proteomes" id="UP000006427"/>
    </source>
</evidence>